<dbReference type="Proteomes" id="UP001177003">
    <property type="component" value="Chromosome 2"/>
</dbReference>
<feature type="chain" id="PRO_5041234352" evidence="1">
    <location>
        <begin position="34"/>
        <end position="98"/>
    </location>
</feature>
<sequence>MSASSGVCFLLAHSKGFYLVSPFLLLCFAMASSQGLIPSSAEFVTLQEAYGLTLVDGVEFPVSGSLITWPPSGKAGVYLKTFDAGLRLLLIDFQEEIL</sequence>
<reference evidence="2" key="1">
    <citation type="submission" date="2023-04" db="EMBL/GenBank/DDBJ databases">
        <authorList>
            <person name="Vijverberg K."/>
            <person name="Xiong W."/>
            <person name="Schranz E."/>
        </authorList>
    </citation>
    <scope>NUCLEOTIDE SEQUENCE</scope>
</reference>
<evidence type="ECO:0000256" key="1">
    <source>
        <dbReference type="SAM" id="SignalP"/>
    </source>
</evidence>
<accession>A0AA35YE96</accession>
<protein>
    <submittedName>
        <fullName evidence="2">Uncharacterized protein</fullName>
    </submittedName>
</protein>
<proteinExistence type="predicted"/>
<evidence type="ECO:0000313" key="3">
    <source>
        <dbReference type="Proteomes" id="UP001177003"/>
    </source>
</evidence>
<feature type="signal peptide" evidence="1">
    <location>
        <begin position="1"/>
        <end position="33"/>
    </location>
</feature>
<evidence type="ECO:0000313" key="2">
    <source>
        <dbReference type="EMBL" id="CAI9271171.1"/>
    </source>
</evidence>
<name>A0AA35YE96_LACSI</name>
<dbReference type="EMBL" id="OX465078">
    <property type="protein sequence ID" value="CAI9271171.1"/>
    <property type="molecule type" value="Genomic_DNA"/>
</dbReference>
<keyword evidence="3" id="KW-1185">Reference proteome</keyword>
<keyword evidence="1" id="KW-0732">Signal</keyword>
<dbReference type="AlphaFoldDB" id="A0AA35YE96"/>
<gene>
    <name evidence="2" type="ORF">LSALG_LOCUS11449</name>
</gene>
<organism evidence="2 3">
    <name type="scientific">Lactuca saligna</name>
    <name type="common">Willowleaf lettuce</name>
    <dbReference type="NCBI Taxonomy" id="75948"/>
    <lineage>
        <taxon>Eukaryota</taxon>
        <taxon>Viridiplantae</taxon>
        <taxon>Streptophyta</taxon>
        <taxon>Embryophyta</taxon>
        <taxon>Tracheophyta</taxon>
        <taxon>Spermatophyta</taxon>
        <taxon>Magnoliopsida</taxon>
        <taxon>eudicotyledons</taxon>
        <taxon>Gunneridae</taxon>
        <taxon>Pentapetalae</taxon>
        <taxon>asterids</taxon>
        <taxon>campanulids</taxon>
        <taxon>Asterales</taxon>
        <taxon>Asteraceae</taxon>
        <taxon>Cichorioideae</taxon>
        <taxon>Cichorieae</taxon>
        <taxon>Lactucinae</taxon>
        <taxon>Lactuca</taxon>
    </lineage>
</organism>